<evidence type="ECO:0000259" key="2">
    <source>
        <dbReference type="Pfam" id="PF22725"/>
    </source>
</evidence>
<accession>A0A6J4JTL0</accession>
<dbReference type="AlphaFoldDB" id="A0A6J4JTL0"/>
<dbReference type="SUPFAM" id="SSF55347">
    <property type="entry name" value="Glyceraldehyde-3-phosphate dehydrogenase-like, C-terminal domain"/>
    <property type="match status" value="1"/>
</dbReference>
<dbReference type="Pfam" id="PF22725">
    <property type="entry name" value="GFO_IDH_MocA_C3"/>
    <property type="match status" value="1"/>
</dbReference>
<evidence type="ECO:0000313" key="3">
    <source>
        <dbReference type="EMBL" id="CAA9287017.1"/>
    </source>
</evidence>
<dbReference type="PANTHER" id="PTHR43249">
    <property type="entry name" value="UDP-N-ACETYL-2-AMINO-2-DEOXY-D-GLUCURONATE OXIDASE"/>
    <property type="match status" value="1"/>
</dbReference>
<reference evidence="3" key="1">
    <citation type="submission" date="2020-02" db="EMBL/GenBank/DDBJ databases">
        <authorList>
            <person name="Meier V. D."/>
        </authorList>
    </citation>
    <scope>NUCLEOTIDE SEQUENCE</scope>
    <source>
        <strain evidence="3">AVDCRST_MAG77</strain>
    </source>
</reference>
<dbReference type="InterPro" id="IPR055170">
    <property type="entry name" value="GFO_IDH_MocA-like_dom"/>
</dbReference>
<dbReference type="PANTHER" id="PTHR43249:SF1">
    <property type="entry name" value="D-GLUCOSIDE 3-DEHYDROGENASE"/>
    <property type="match status" value="1"/>
</dbReference>
<name>A0A6J4JTL0_9CHLR</name>
<feature type="domain" description="Gfo/Idh/MocA-like oxidoreductase N-terminal" evidence="1">
    <location>
        <begin position="10"/>
        <end position="122"/>
    </location>
</feature>
<organism evidence="3">
    <name type="scientific">uncultured Chloroflexota bacterium</name>
    <dbReference type="NCBI Taxonomy" id="166587"/>
    <lineage>
        <taxon>Bacteria</taxon>
        <taxon>Bacillati</taxon>
        <taxon>Chloroflexota</taxon>
        <taxon>environmental samples</taxon>
    </lineage>
</organism>
<feature type="domain" description="GFO/IDH/MocA-like oxidoreductase" evidence="2">
    <location>
        <begin position="136"/>
        <end position="260"/>
    </location>
</feature>
<proteinExistence type="predicted"/>
<sequence length="362" mass="39083">MAKQDPNAIGFAVVGLGMGRHHCRSIREAAGAELVAICDIDPGRRAKAAQDYGCRTYASVDELLQDDDVQVVNVAVPTGLHADVAIRVAQSGRHVICEKPLDVNLEKADALIAACDDFGVKLASIFQRRLHPLSKRIKEAVDAGRLGTPHWADIHLYWYRTDGYYAGGNPPGWKGTFKMDGGGACMNQGIHSIDFIGWVMGGVASVYAKTGTFTHAIEAEDVGSVLVTFKNGALGNITCTTSAYPGLTNDFHIFGNRGSIALMDEKVIAWRIMREDGDKDAELAEERELQALYPGSDSSGAADPMAVGFDGHTVHVEDMVRAIHENRDPIITGRDARHAVEICVAIQESARTGREITLDSAR</sequence>
<dbReference type="SUPFAM" id="SSF51735">
    <property type="entry name" value="NAD(P)-binding Rossmann-fold domains"/>
    <property type="match status" value="1"/>
</dbReference>
<dbReference type="EMBL" id="CADCTC010000229">
    <property type="protein sequence ID" value="CAA9287017.1"/>
    <property type="molecule type" value="Genomic_DNA"/>
</dbReference>
<evidence type="ECO:0000259" key="1">
    <source>
        <dbReference type="Pfam" id="PF01408"/>
    </source>
</evidence>
<dbReference type="Gene3D" id="3.40.50.720">
    <property type="entry name" value="NAD(P)-binding Rossmann-like Domain"/>
    <property type="match status" value="1"/>
</dbReference>
<gene>
    <name evidence="3" type="ORF">AVDCRST_MAG77-4368</name>
</gene>
<dbReference type="EC" id="1.1.1.18" evidence="3"/>
<dbReference type="InterPro" id="IPR036291">
    <property type="entry name" value="NAD(P)-bd_dom_sf"/>
</dbReference>
<dbReference type="GO" id="GO:0050112">
    <property type="term" value="F:inositol 2-dehydrogenase (NAD+) activity"/>
    <property type="evidence" value="ECO:0007669"/>
    <property type="project" value="UniProtKB-EC"/>
</dbReference>
<dbReference type="Gene3D" id="3.30.360.10">
    <property type="entry name" value="Dihydrodipicolinate Reductase, domain 2"/>
    <property type="match status" value="1"/>
</dbReference>
<dbReference type="GO" id="GO:0000166">
    <property type="term" value="F:nucleotide binding"/>
    <property type="evidence" value="ECO:0007669"/>
    <property type="project" value="InterPro"/>
</dbReference>
<dbReference type="InterPro" id="IPR000683">
    <property type="entry name" value="Gfo/Idh/MocA-like_OxRdtase_N"/>
</dbReference>
<dbReference type="Pfam" id="PF01408">
    <property type="entry name" value="GFO_IDH_MocA"/>
    <property type="match status" value="1"/>
</dbReference>
<protein>
    <submittedName>
        <fullName evidence="3">Myo-inositol 2-dehydrogenase</fullName>
        <ecNumber evidence="3">1.1.1.18</ecNumber>
    </submittedName>
</protein>
<dbReference type="InterPro" id="IPR052515">
    <property type="entry name" value="Gfo/Idh/MocA_Oxidoreductase"/>
</dbReference>
<keyword evidence="3" id="KW-0560">Oxidoreductase</keyword>